<dbReference type="Gene3D" id="3.30.1120.10">
    <property type="match status" value="1"/>
</dbReference>
<dbReference type="PANTHER" id="PTHR42693:SF42">
    <property type="entry name" value="ARYLSULFATASE G"/>
    <property type="match status" value="1"/>
</dbReference>
<keyword evidence="5" id="KW-0378">Hydrolase</keyword>
<feature type="signal peptide" evidence="7">
    <location>
        <begin position="1"/>
        <end position="23"/>
    </location>
</feature>
<proteinExistence type="inferred from homology"/>
<evidence type="ECO:0000256" key="1">
    <source>
        <dbReference type="ARBA" id="ARBA00001913"/>
    </source>
</evidence>
<sequence length="528" mass="59283">MKKAVLNFLLMAIGFCVINSVHAQNNNEKRPNIILFLVDDMGWTDTSLPFGDAPAPNNKIYETPNMQKLANMGVKFSNAYAHSICTPSRVSLVTGMGVARHRVTNWTNSDVDQPTDAPYAGMKWPEWNYNGMSARQEYKNTVVATSLPEILRKSGYYTAIVGKGHFAAFGISASNPQNIGFIESVASDAIGNPRNYYAKDNFGNKEKYGYTYQRGVRGLEEYHGKDLFLTEVLTLEAMKVMDKALDLKVPFFLYMSHYAVHTPIMSDDRFYQKYIDKGLDPVEAKYATLVEGMDKSLGDLMNYVKEKGIGENTVILFMSDNGGLALNPPRKGKPFKENLPLRSGKGSLYEGGIKEPMIAYWPGVTKAGTKATQNILIEDFFPTILEMAKIKNVNTKQQVDGVSFVKYMKDSNLIDDSRSLIWHFPSNWGQGESTLKKHYEGMKVEEIGMGPASAIKKGDWKLIYFYGTKKVELYNIKTDIGEEEDQAKSNPKKVKELFGLLNQRLKEQGAQYPIDEATDKELLPVLNL</sequence>
<dbReference type="InterPro" id="IPR050738">
    <property type="entry name" value="Sulfatase"/>
</dbReference>
<dbReference type="InterPro" id="IPR000917">
    <property type="entry name" value="Sulfatase_N"/>
</dbReference>
<protein>
    <submittedName>
        <fullName evidence="9">Sulfatase</fullName>
    </submittedName>
</protein>
<evidence type="ECO:0000256" key="3">
    <source>
        <dbReference type="ARBA" id="ARBA00022723"/>
    </source>
</evidence>
<dbReference type="Proteomes" id="UP001597118">
    <property type="component" value="Unassembled WGS sequence"/>
</dbReference>
<dbReference type="RefSeq" id="WP_379662522.1">
    <property type="nucleotide sequence ID" value="NZ_JBHUDG010000015.1"/>
</dbReference>
<evidence type="ECO:0000256" key="6">
    <source>
        <dbReference type="ARBA" id="ARBA00022837"/>
    </source>
</evidence>
<dbReference type="InterPro" id="IPR017850">
    <property type="entry name" value="Alkaline_phosphatase_core_sf"/>
</dbReference>
<keyword evidence="6" id="KW-0106">Calcium</keyword>
<feature type="domain" description="Sulfatase N-terminal" evidence="8">
    <location>
        <begin position="31"/>
        <end position="389"/>
    </location>
</feature>
<feature type="chain" id="PRO_5045615434" evidence="7">
    <location>
        <begin position="24"/>
        <end position="528"/>
    </location>
</feature>
<accession>A0ABW4IBM9</accession>
<keyword evidence="3" id="KW-0479">Metal-binding</keyword>
<keyword evidence="4 7" id="KW-0732">Signal</keyword>
<name>A0ABW4IBM9_9SPHI</name>
<dbReference type="Gene3D" id="3.40.720.10">
    <property type="entry name" value="Alkaline Phosphatase, subunit A"/>
    <property type="match status" value="1"/>
</dbReference>
<evidence type="ECO:0000313" key="10">
    <source>
        <dbReference type="Proteomes" id="UP001597118"/>
    </source>
</evidence>
<keyword evidence="10" id="KW-1185">Reference proteome</keyword>
<evidence type="ECO:0000313" key="9">
    <source>
        <dbReference type="EMBL" id="MFD1630145.1"/>
    </source>
</evidence>
<evidence type="ECO:0000259" key="8">
    <source>
        <dbReference type="Pfam" id="PF00884"/>
    </source>
</evidence>
<dbReference type="EMBL" id="JBHUDG010000015">
    <property type="protein sequence ID" value="MFD1630145.1"/>
    <property type="molecule type" value="Genomic_DNA"/>
</dbReference>
<comment type="cofactor">
    <cofactor evidence="1">
        <name>Ca(2+)</name>
        <dbReference type="ChEBI" id="CHEBI:29108"/>
    </cofactor>
</comment>
<gene>
    <name evidence="9" type="ORF">ACFSAH_09660</name>
</gene>
<dbReference type="PROSITE" id="PS00523">
    <property type="entry name" value="SULFATASE_1"/>
    <property type="match status" value="1"/>
</dbReference>
<evidence type="ECO:0000256" key="2">
    <source>
        <dbReference type="ARBA" id="ARBA00008779"/>
    </source>
</evidence>
<dbReference type="Pfam" id="PF00884">
    <property type="entry name" value="Sulfatase"/>
    <property type="match status" value="1"/>
</dbReference>
<comment type="similarity">
    <text evidence="2">Belongs to the sulfatase family.</text>
</comment>
<evidence type="ECO:0000256" key="7">
    <source>
        <dbReference type="SAM" id="SignalP"/>
    </source>
</evidence>
<organism evidence="9 10">
    <name type="scientific">Pseudopedobacter beijingensis</name>
    <dbReference type="NCBI Taxonomy" id="1207056"/>
    <lineage>
        <taxon>Bacteria</taxon>
        <taxon>Pseudomonadati</taxon>
        <taxon>Bacteroidota</taxon>
        <taxon>Sphingobacteriia</taxon>
        <taxon>Sphingobacteriales</taxon>
        <taxon>Sphingobacteriaceae</taxon>
        <taxon>Pseudopedobacter</taxon>
    </lineage>
</organism>
<evidence type="ECO:0000256" key="4">
    <source>
        <dbReference type="ARBA" id="ARBA00022729"/>
    </source>
</evidence>
<reference evidence="10" key="1">
    <citation type="journal article" date="2019" name="Int. J. Syst. Evol. Microbiol.">
        <title>The Global Catalogue of Microorganisms (GCM) 10K type strain sequencing project: providing services to taxonomists for standard genome sequencing and annotation.</title>
        <authorList>
            <consortium name="The Broad Institute Genomics Platform"/>
            <consortium name="The Broad Institute Genome Sequencing Center for Infectious Disease"/>
            <person name="Wu L."/>
            <person name="Ma J."/>
        </authorList>
    </citation>
    <scope>NUCLEOTIDE SEQUENCE [LARGE SCALE GENOMIC DNA]</scope>
    <source>
        <strain evidence="10">CCUG 53762</strain>
    </source>
</reference>
<dbReference type="SUPFAM" id="SSF53649">
    <property type="entry name" value="Alkaline phosphatase-like"/>
    <property type="match status" value="1"/>
</dbReference>
<comment type="caution">
    <text evidence="9">The sequence shown here is derived from an EMBL/GenBank/DDBJ whole genome shotgun (WGS) entry which is preliminary data.</text>
</comment>
<dbReference type="InterPro" id="IPR024607">
    <property type="entry name" value="Sulfatase_CS"/>
</dbReference>
<evidence type="ECO:0000256" key="5">
    <source>
        <dbReference type="ARBA" id="ARBA00022801"/>
    </source>
</evidence>
<dbReference type="CDD" id="cd16144">
    <property type="entry name" value="ARS_like"/>
    <property type="match status" value="1"/>
</dbReference>
<dbReference type="PANTHER" id="PTHR42693">
    <property type="entry name" value="ARYLSULFATASE FAMILY MEMBER"/>
    <property type="match status" value="1"/>
</dbReference>